<organism evidence="9">
    <name type="scientific">Bactrocera latifrons</name>
    <name type="common">Malaysian fruit fly</name>
    <name type="synonym">Chaetodacus latifrons</name>
    <dbReference type="NCBI Taxonomy" id="174628"/>
    <lineage>
        <taxon>Eukaryota</taxon>
        <taxon>Metazoa</taxon>
        <taxon>Ecdysozoa</taxon>
        <taxon>Arthropoda</taxon>
        <taxon>Hexapoda</taxon>
        <taxon>Insecta</taxon>
        <taxon>Pterygota</taxon>
        <taxon>Neoptera</taxon>
        <taxon>Endopterygota</taxon>
        <taxon>Diptera</taxon>
        <taxon>Brachycera</taxon>
        <taxon>Muscomorpha</taxon>
        <taxon>Tephritoidea</taxon>
        <taxon>Tephritidae</taxon>
        <taxon>Bactrocera</taxon>
        <taxon>Bactrocera</taxon>
    </lineage>
</organism>
<evidence type="ECO:0000256" key="5">
    <source>
        <dbReference type="ARBA" id="ARBA00023180"/>
    </source>
</evidence>
<evidence type="ECO:0000256" key="1">
    <source>
        <dbReference type="ARBA" id="ARBA00004141"/>
    </source>
</evidence>
<dbReference type="InterPro" id="IPR005828">
    <property type="entry name" value="MFS_sugar_transport-like"/>
</dbReference>
<dbReference type="Pfam" id="PF00083">
    <property type="entry name" value="Sugar_tr"/>
    <property type="match status" value="1"/>
</dbReference>
<comment type="subcellular location">
    <subcellularLocation>
        <location evidence="1">Membrane</location>
        <topology evidence="1">Multi-pass membrane protein</topology>
    </subcellularLocation>
</comment>
<evidence type="ECO:0000256" key="4">
    <source>
        <dbReference type="ARBA" id="ARBA00023136"/>
    </source>
</evidence>
<dbReference type="GO" id="GO:0016020">
    <property type="term" value="C:membrane"/>
    <property type="evidence" value="ECO:0007669"/>
    <property type="project" value="UniProtKB-SubCell"/>
</dbReference>
<keyword evidence="4 7" id="KW-0472">Membrane</keyword>
<feature type="transmembrane region" description="Helical" evidence="7">
    <location>
        <begin position="97"/>
        <end position="115"/>
    </location>
</feature>
<dbReference type="GeneID" id="108973241"/>
<keyword evidence="3 7" id="KW-1133">Transmembrane helix</keyword>
<feature type="transmembrane region" description="Helical" evidence="7">
    <location>
        <begin position="317"/>
        <end position="334"/>
    </location>
</feature>
<evidence type="ECO:0000256" key="6">
    <source>
        <dbReference type="RuleBase" id="RU003346"/>
    </source>
</evidence>
<dbReference type="InterPro" id="IPR020846">
    <property type="entry name" value="MFS_dom"/>
</dbReference>
<feature type="domain" description="Major facilitator superfamily (MFS) profile" evidence="8">
    <location>
        <begin position="23"/>
        <end position="462"/>
    </location>
</feature>
<dbReference type="EMBL" id="GDHF01009682">
    <property type="protein sequence ID" value="JAI42632.1"/>
    <property type="molecule type" value="Transcribed_RNA"/>
</dbReference>
<feature type="transmembrane region" description="Helical" evidence="7">
    <location>
        <begin position="12"/>
        <end position="33"/>
    </location>
</feature>
<dbReference type="PANTHER" id="PTHR23503">
    <property type="entry name" value="SOLUTE CARRIER FAMILY 2"/>
    <property type="match status" value="1"/>
</dbReference>
<keyword evidence="6" id="KW-0813">Transport</keyword>
<dbReference type="GO" id="GO:0015149">
    <property type="term" value="F:hexose transmembrane transporter activity"/>
    <property type="evidence" value="ECO:0007669"/>
    <property type="project" value="TreeGrafter"/>
</dbReference>
<feature type="transmembrane region" description="Helical" evidence="7">
    <location>
        <begin position="127"/>
        <end position="147"/>
    </location>
</feature>
<keyword evidence="2 7" id="KW-0812">Transmembrane</keyword>
<evidence type="ECO:0000259" key="8">
    <source>
        <dbReference type="PROSITE" id="PS50850"/>
    </source>
</evidence>
<dbReference type="Gene3D" id="1.20.1250.20">
    <property type="entry name" value="MFS general substrate transporter like domains"/>
    <property type="match status" value="1"/>
</dbReference>
<sequence>MPDDPKRVGWTPMLLLICVGTTIGAVIPLGYALGVMNTPAEVIKKWTIASVSRTYNVQLNATKADILWASIVSIFQVGGILGSFISGYISNKFGRKGCLAFSGVLLSLAGLFLHFSRMAHLVEMMLFGRFLIGISAALIYTSQPMYLLECAPVHLRGSAGVFTLLGITGGIVFGQIFSLQQVFGNEKCWELALSSYLIFVLIGFFPAFLFPESPSWLIKVRQDEELARKSLKSLRGKNADETINTEIAELKASAAASSEILGFWAVLKNSEFCLPLLIVISFTACQGLSGINGIFFYSVRIFTKCGFSDENATWLNFSSGVLNFVFALISLVLMEKFNRRPCMLLSAGACAVSLIGLGFALKYIDYVSWFPILCVIFMASFIIFFNVGLGPIPFFIGTELFELPPRTVAMATGNFSCWTGNFLIGMCFPPIESLIGPFCFLPCGGVCIYCLLLTWRYVPETRGFEPSDVKPLMANGLKSKVT</sequence>
<dbReference type="PROSITE" id="PS50850">
    <property type="entry name" value="MFS"/>
    <property type="match status" value="1"/>
</dbReference>
<dbReference type="PRINTS" id="PR00171">
    <property type="entry name" value="SUGRTRNSPORT"/>
</dbReference>
<accession>A0A0K8VUR2</accession>
<dbReference type="InterPro" id="IPR045263">
    <property type="entry name" value="GLUT"/>
</dbReference>
<dbReference type="InterPro" id="IPR003663">
    <property type="entry name" value="Sugar/inositol_transpt"/>
</dbReference>
<dbReference type="OrthoDB" id="4540492at2759"/>
<dbReference type="PANTHER" id="PTHR23503:SF127">
    <property type="entry name" value="FI08437P-RELATED"/>
    <property type="match status" value="1"/>
</dbReference>
<keyword evidence="5" id="KW-0325">Glycoprotein</keyword>
<keyword evidence="9" id="KW-0762">Sugar transport</keyword>
<evidence type="ECO:0000313" key="9">
    <source>
        <dbReference type="EMBL" id="JAI42632.1"/>
    </source>
</evidence>
<feature type="transmembrane region" description="Helical" evidence="7">
    <location>
        <begin position="66"/>
        <end position="85"/>
    </location>
</feature>
<protein>
    <submittedName>
        <fullName evidence="9">Solute carrier family 2, facilitated glucose transporter member 1</fullName>
    </submittedName>
</protein>
<name>A0A0K8VUR2_BACLA</name>
<feature type="transmembrane region" description="Helical" evidence="7">
    <location>
        <begin position="341"/>
        <end position="364"/>
    </location>
</feature>
<evidence type="ECO:0000256" key="7">
    <source>
        <dbReference type="SAM" id="Phobius"/>
    </source>
</evidence>
<evidence type="ECO:0000256" key="2">
    <source>
        <dbReference type="ARBA" id="ARBA00022692"/>
    </source>
</evidence>
<proteinExistence type="inferred from homology"/>
<dbReference type="SUPFAM" id="SSF103473">
    <property type="entry name" value="MFS general substrate transporter"/>
    <property type="match status" value="1"/>
</dbReference>
<feature type="transmembrane region" description="Helical" evidence="7">
    <location>
        <begin position="191"/>
        <end position="211"/>
    </location>
</feature>
<feature type="transmembrane region" description="Helical" evidence="7">
    <location>
        <begin position="434"/>
        <end position="455"/>
    </location>
</feature>
<comment type="similarity">
    <text evidence="6">Belongs to the major facilitator superfamily. Sugar transporter (TC 2.A.1.1) family.</text>
</comment>
<dbReference type="InterPro" id="IPR036259">
    <property type="entry name" value="MFS_trans_sf"/>
</dbReference>
<gene>
    <name evidence="9" type="primary">SLC2A1_3</name>
    <name evidence="9" type="ORF">c1_g1_i1</name>
</gene>
<feature type="transmembrane region" description="Helical" evidence="7">
    <location>
        <begin position="272"/>
        <end position="297"/>
    </location>
</feature>
<dbReference type="AlphaFoldDB" id="A0A0K8VUR2"/>
<feature type="transmembrane region" description="Helical" evidence="7">
    <location>
        <begin position="370"/>
        <end position="396"/>
    </location>
</feature>
<evidence type="ECO:0000256" key="3">
    <source>
        <dbReference type="ARBA" id="ARBA00022989"/>
    </source>
</evidence>
<reference evidence="9" key="1">
    <citation type="submission" date="2015-06" db="EMBL/GenBank/DDBJ databases">
        <authorList>
            <person name="Hoefler B.C."/>
            <person name="Straight P.D."/>
        </authorList>
    </citation>
    <scope>NUCLEOTIDE SEQUENCE</scope>
</reference>
<feature type="transmembrane region" description="Helical" evidence="7">
    <location>
        <begin position="159"/>
        <end position="179"/>
    </location>
</feature>
<dbReference type="NCBIfam" id="TIGR00879">
    <property type="entry name" value="SP"/>
    <property type="match status" value="1"/>
</dbReference>